<protein>
    <recommendedName>
        <fullName evidence="2">Basal-body rod modification protein FlgD</fullName>
    </recommendedName>
</protein>
<evidence type="ECO:0000256" key="3">
    <source>
        <dbReference type="ARBA" id="ARBA00022795"/>
    </source>
</evidence>
<organism evidence="5 6">
    <name type="scientific">Saltatorellus ferox</name>
    <dbReference type="NCBI Taxonomy" id="2528018"/>
    <lineage>
        <taxon>Bacteria</taxon>
        <taxon>Pseudomonadati</taxon>
        <taxon>Planctomycetota</taxon>
        <taxon>Planctomycetia</taxon>
        <taxon>Planctomycetia incertae sedis</taxon>
        <taxon>Saltatorellus</taxon>
    </lineage>
</organism>
<evidence type="ECO:0000256" key="2">
    <source>
        <dbReference type="ARBA" id="ARBA00016013"/>
    </source>
</evidence>
<dbReference type="GO" id="GO:0044781">
    <property type="term" value="P:bacterial-type flagellum organization"/>
    <property type="evidence" value="ECO:0007669"/>
    <property type="project" value="UniProtKB-KW"/>
</dbReference>
<dbReference type="EMBL" id="CP036434">
    <property type="protein sequence ID" value="QDV09986.1"/>
    <property type="molecule type" value="Genomic_DNA"/>
</dbReference>
<comment type="function">
    <text evidence="4">Required for flagellar hook formation. May act as a scaffolding protein.</text>
</comment>
<dbReference type="RefSeq" id="WP_145205366.1">
    <property type="nucleotide sequence ID" value="NZ_CP036434.1"/>
</dbReference>
<dbReference type="AlphaFoldDB" id="A0A518F0W8"/>
<dbReference type="OrthoDB" id="280334at2"/>
<dbReference type="InterPro" id="IPR005648">
    <property type="entry name" value="FlgD"/>
</dbReference>
<proteinExistence type="inferred from homology"/>
<evidence type="ECO:0000313" key="5">
    <source>
        <dbReference type="EMBL" id="QDV09986.1"/>
    </source>
</evidence>
<reference evidence="5 6" key="1">
    <citation type="submission" date="2019-02" db="EMBL/GenBank/DDBJ databases">
        <title>Deep-cultivation of Planctomycetes and their phenomic and genomic characterization uncovers novel biology.</title>
        <authorList>
            <person name="Wiegand S."/>
            <person name="Jogler M."/>
            <person name="Boedeker C."/>
            <person name="Pinto D."/>
            <person name="Vollmers J."/>
            <person name="Rivas-Marin E."/>
            <person name="Kohn T."/>
            <person name="Peeters S.H."/>
            <person name="Heuer A."/>
            <person name="Rast P."/>
            <person name="Oberbeckmann S."/>
            <person name="Bunk B."/>
            <person name="Jeske O."/>
            <person name="Meyerdierks A."/>
            <person name="Storesund J.E."/>
            <person name="Kallscheuer N."/>
            <person name="Luecker S."/>
            <person name="Lage O.M."/>
            <person name="Pohl T."/>
            <person name="Merkel B.J."/>
            <person name="Hornburger P."/>
            <person name="Mueller R.-W."/>
            <person name="Bruemmer F."/>
            <person name="Labrenz M."/>
            <person name="Spormann A.M."/>
            <person name="Op den Camp H."/>
            <person name="Overmann J."/>
            <person name="Amann R."/>
            <person name="Jetten M.S.M."/>
            <person name="Mascher T."/>
            <person name="Medema M.H."/>
            <person name="Devos D.P."/>
            <person name="Kaster A.-K."/>
            <person name="Ovreas L."/>
            <person name="Rohde M."/>
            <person name="Galperin M.Y."/>
            <person name="Jogler C."/>
        </authorList>
    </citation>
    <scope>NUCLEOTIDE SEQUENCE [LARGE SCALE GENOMIC DNA]</scope>
    <source>
        <strain evidence="5 6">Poly30</strain>
    </source>
</reference>
<comment type="similarity">
    <text evidence="1">Belongs to the FlgD family.</text>
</comment>
<evidence type="ECO:0000313" key="6">
    <source>
        <dbReference type="Proteomes" id="UP000320390"/>
    </source>
</evidence>
<name>A0A518F0W8_9BACT</name>
<evidence type="ECO:0000256" key="4">
    <source>
        <dbReference type="ARBA" id="ARBA00024746"/>
    </source>
</evidence>
<dbReference type="Pfam" id="PF03963">
    <property type="entry name" value="FlgD"/>
    <property type="match status" value="1"/>
</dbReference>
<accession>A0A518F0W8</accession>
<dbReference type="Proteomes" id="UP000320390">
    <property type="component" value="Chromosome"/>
</dbReference>
<gene>
    <name evidence="5" type="primary">flgD</name>
    <name evidence="5" type="ORF">Poly30_55470</name>
</gene>
<keyword evidence="3" id="KW-1005">Bacterial flagellum biogenesis</keyword>
<evidence type="ECO:0000256" key="1">
    <source>
        <dbReference type="ARBA" id="ARBA00010577"/>
    </source>
</evidence>
<keyword evidence="6" id="KW-1185">Reference proteome</keyword>
<sequence>MIEGISVGSAQQSAQATQAGKQLDKNAFTNLLVAQLQNQDPMSPQSNDELAAQLAQFSSLEQMELVNQNLVGLARLQQGNALVDQITGASALVGQNVAYADETTGELISGAVEYAKVADGRVFLGIGGVDVPLEQVAEVLGAVGDGDGIIDAEDTAESDADDLASDG</sequence>